<name>A0A9E6PPL8_9PSED</name>
<protein>
    <submittedName>
        <fullName evidence="2">GNAT family N-acetyltransferase</fullName>
    </submittedName>
</protein>
<gene>
    <name evidence="2" type="ORF">HU752_012610</name>
</gene>
<keyword evidence="3" id="KW-1185">Reference proteome</keyword>
<feature type="domain" description="N-acetyltransferase" evidence="1">
    <location>
        <begin position="1"/>
        <end position="120"/>
    </location>
</feature>
<reference evidence="2 3" key="1">
    <citation type="journal article" date="2020" name="Microorganisms">
        <title>Reliable Identification of Environmental Pseudomonas Isolates Using the rpoD Gene.</title>
        <authorList>
            <consortium name="The Broad Institute Genome Sequencing Platform"/>
            <person name="Girard L."/>
            <person name="Lood C."/>
            <person name="Rokni-Zadeh H."/>
            <person name="van Noort V."/>
            <person name="Lavigne R."/>
            <person name="De Mot R."/>
        </authorList>
    </citation>
    <scope>NUCLEOTIDE SEQUENCE [LARGE SCALE GENOMIC DNA]</scope>
    <source>
        <strain evidence="2 3">RW8P3</strain>
    </source>
</reference>
<dbReference type="KEGG" id="pvw:HU752_012610"/>
<dbReference type="CDD" id="cd04301">
    <property type="entry name" value="NAT_SF"/>
    <property type="match status" value="1"/>
</dbReference>
<proteinExistence type="predicted"/>
<dbReference type="InterPro" id="IPR000182">
    <property type="entry name" value="GNAT_dom"/>
</dbReference>
<organism evidence="2 3">
    <name type="scientific">Pseudomonas vanderleydeniana</name>
    <dbReference type="NCBI Taxonomy" id="2745495"/>
    <lineage>
        <taxon>Bacteria</taxon>
        <taxon>Pseudomonadati</taxon>
        <taxon>Pseudomonadota</taxon>
        <taxon>Gammaproteobacteria</taxon>
        <taxon>Pseudomonadales</taxon>
        <taxon>Pseudomonadaceae</taxon>
        <taxon>Pseudomonas</taxon>
    </lineage>
</organism>
<evidence type="ECO:0000259" key="1">
    <source>
        <dbReference type="PROSITE" id="PS51186"/>
    </source>
</evidence>
<evidence type="ECO:0000313" key="2">
    <source>
        <dbReference type="EMBL" id="QXI30727.1"/>
    </source>
</evidence>
<evidence type="ECO:0000313" key="3">
    <source>
        <dbReference type="Proteomes" id="UP000634530"/>
    </source>
</evidence>
<dbReference type="EMBL" id="CP077093">
    <property type="protein sequence ID" value="QXI30727.1"/>
    <property type="molecule type" value="Genomic_DNA"/>
</dbReference>
<reference evidence="2 3" key="2">
    <citation type="journal article" date="2021" name="Microorganisms">
        <title>The Ever-Expanding Pseudomonas Genus: Description of 43 New Species and Partition of the Pseudomonas putida Group.</title>
        <authorList>
            <person name="Girard L."/>
            <person name="Lood C."/>
            <person name="Hofte M."/>
            <person name="Vandamme P."/>
            <person name="Rokni-Zadeh H."/>
            <person name="van Noort V."/>
            <person name="Lavigne R."/>
            <person name="De Mot R."/>
        </authorList>
    </citation>
    <scope>NUCLEOTIDE SEQUENCE [LARGE SCALE GENOMIC DNA]</scope>
    <source>
        <strain evidence="2 3">RW8P3</strain>
    </source>
</reference>
<dbReference type="AlphaFoldDB" id="A0A9E6PPL8"/>
<dbReference type="GO" id="GO:0016747">
    <property type="term" value="F:acyltransferase activity, transferring groups other than amino-acyl groups"/>
    <property type="evidence" value="ECO:0007669"/>
    <property type="project" value="InterPro"/>
</dbReference>
<dbReference type="Pfam" id="PF00583">
    <property type="entry name" value="Acetyltransf_1"/>
    <property type="match status" value="1"/>
</dbReference>
<dbReference type="InterPro" id="IPR016181">
    <property type="entry name" value="Acyl_CoA_acyltransferase"/>
</dbReference>
<dbReference type="SUPFAM" id="SSF55729">
    <property type="entry name" value="Acyl-CoA N-acyltransferases (Nat)"/>
    <property type="match status" value="1"/>
</dbReference>
<dbReference type="Proteomes" id="UP000634530">
    <property type="component" value="Chromosome"/>
</dbReference>
<dbReference type="Gene3D" id="3.40.630.30">
    <property type="match status" value="1"/>
</dbReference>
<dbReference type="PROSITE" id="PS51186">
    <property type="entry name" value="GNAT"/>
    <property type="match status" value="1"/>
</dbReference>
<accession>A0A9E6PPL8</accession>
<sequence>MIRSALPSDAKAIAQIHVGSWQSAYRDLMPAEYLNSLGANLARRESHWFRSIEADECKVFVAELDGQVVGWISLGASRDEDAAATNTGEVMAIYVLADFWQMGVGLALWNAGVQYHLINA</sequence>